<comment type="pathway">
    <text evidence="1">Secondary metabolite biosynthesis.</text>
</comment>
<feature type="region of interest" description="Disordered" evidence="5">
    <location>
        <begin position="250"/>
        <end position="271"/>
    </location>
</feature>
<dbReference type="EMBL" id="JAQQWP010000013">
    <property type="protein sequence ID" value="KAK8092486.1"/>
    <property type="molecule type" value="Genomic_DNA"/>
</dbReference>
<keyword evidence="2" id="KW-0285">Flavoprotein</keyword>
<feature type="domain" description="FAD-binding" evidence="6">
    <location>
        <begin position="5"/>
        <end position="183"/>
    </location>
</feature>
<evidence type="ECO:0000256" key="5">
    <source>
        <dbReference type="SAM" id="MobiDB-lite"/>
    </source>
</evidence>
<dbReference type="InterPro" id="IPR002938">
    <property type="entry name" value="FAD-bd"/>
</dbReference>
<dbReference type="InterPro" id="IPR051704">
    <property type="entry name" value="FAD_aromatic-hydroxylase"/>
</dbReference>
<organism evidence="7 8">
    <name type="scientific">Apiospora kogelbergensis</name>
    <dbReference type="NCBI Taxonomy" id="1337665"/>
    <lineage>
        <taxon>Eukaryota</taxon>
        <taxon>Fungi</taxon>
        <taxon>Dikarya</taxon>
        <taxon>Ascomycota</taxon>
        <taxon>Pezizomycotina</taxon>
        <taxon>Sordariomycetes</taxon>
        <taxon>Xylariomycetidae</taxon>
        <taxon>Amphisphaeriales</taxon>
        <taxon>Apiosporaceae</taxon>
        <taxon>Apiospora</taxon>
    </lineage>
</organism>
<evidence type="ECO:0000256" key="2">
    <source>
        <dbReference type="ARBA" id="ARBA00022630"/>
    </source>
</evidence>
<dbReference type="InterPro" id="IPR036188">
    <property type="entry name" value="FAD/NAD-bd_sf"/>
</dbReference>
<keyword evidence="8" id="KW-1185">Reference proteome</keyword>
<reference evidence="7 8" key="1">
    <citation type="submission" date="2023-01" db="EMBL/GenBank/DDBJ databases">
        <title>Analysis of 21 Apiospora genomes using comparative genomics revels a genus with tremendous synthesis potential of carbohydrate active enzymes and secondary metabolites.</title>
        <authorList>
            <person name="Sorensen T."/>
        </authorList>
    </citation>
    <scope>NUCLEOTIDE SEQUENCE [LARGE SCALE GENOMIC DNA]</scope>
    <source>
        <strain evidence="7 8">CBS 117206</strain>
    </source>
</reference>
<dbReference type="GO" id="GO:0071949">
    <property type="term" value="F:FAD binding"/>
    <property type="evidence" value="ECO:0007669"/>
    <property type="project" value="InterPro"/>
</dbReference>
<evidence type="ECO:0000313" key="8">
    <source>
        <dbReference type="Proteomes" id="UP001392437"/>
    </source>
</evidence>
<evidence type="ECO:0000256" key="4">
    <source>
        <dbReference type="ARBA" id="ARBA00023002"/>
    </source>
</evidence>
<dbReference type="Gene3D" id="3.50.50.60">
    <property type="entry name" value="FAD/NAD(P)-binding domain"/>
    <property type="match status" value="1"/>
</dbReference>
<sequence>MAQPKVLVIGASIAGPMAAYWLAKAGAQVTVIERFPKLRRNGQNIDIRTVGVTVMRRIPGMEEAVRAKTVPMKGMTFVDTHGRRYGTITPTGDPDQQSLVSEYEILRGDLSQVLFDLTKDHANVRYVFGEQVASMKWESLPPQQGAQHVSDNEQITVEFMNGHPTTTYDLVVACDGATSRTRAMGLGCGSRDYVHSAHAWAAYYSTPPGQDLLQGSSDGLGHGYNAVGGRMLGIDAPDAATGSNRITALNFQPRSSSSSSSGDEGRDATQPFRDAARQGDGALRGYVANQLTGAGWICDEAARAVRDADDFYASEMVQVRLPSLHKGRFVLVGDAGYAPGPTGTGTSLAMAGASTDTGGDLAAGLRGYEDRMRPIVAKLQIVPPLVLGFLAPQTAWGIWLRNNLFALVCWTGFVDFAQKYLSAAFAETDKTGLPDYFEDTRRDNLDSKSSEC</sequence>
<dbReference type="AlphaFoldDB" id="A0AAW0Q569"/>
<keyword evidence="3" id="KW-0274">FAD</keyword>
<gene>
    <name evidence="7" type="ORF">PG999_014685</name>
</gene>
<dbReference type="Proteomes" id="UP001392437">
    <property type="component" value="Unassembled WGS sequence"/>
</dbReference>
<keyword evidence="4" id="KW-0560">Oxidoreductase</keyword>
<dbReference type="GO" id="GO:0016491">
    <property type="term" value="F:oxidoreductase activity"/>
    <property type="evidence" value="ECO:0007669"/>
    <property type="project" value="UniProtKB-KW"/>
</dbReference>
<dbReference type="PANTHER" id="PTHR46865">
    <property type="entry name" value="OXIDOREDUCTASE-RELATED"/>
    <property type="match status" value="1"/>
</dbReference>
<dbReference type="Pfam" id="PF01494">
    <property type="entry name" value="FAD_binding_3"/>
    <property type="match status" value="1"/>
</dbReference>
<name>A0AAW0Q569_9PEZI</name>
<evidence type="ECO:0000256" key="3">
    <source>
        <dbReference type="ARBA" id="ARBA00022827"/>
    </source>
</evidence>
<proteinExistence type="predicted"/>
<dbReference type="PANTHER" id="PTHR46865:SF7">
    <property type="entry name" value="MONOOXYGENASE, PUTATIVE (AFU_ORTHOLOGUE AFUA_8G07040)-RELATED"/>
    <property type="match status" value="1"/>
</dbReference>
<dbReference type="SUPFAM" id="SSF51905">
    <property type="entry name" value="FAD/NAD(P)-binding domain"/>
    <property type="match status" value="1"/>
</dbReference>
<evidence type="ECO:0000313" key="7">
    <source>
        <dbReference type="EMBL" id="KAK8092486.1"/>
    </source>
</evidence>
<protein>
    <submittedName>
        <fullName evidence="7">Oxidoreductase</fullName>
    </submittedName>
</protein>
<comment type="caution">
    <text evidence="7">The sequence shown here is derived from an EMBL/GenBank/DDBJ whole genome shotgun (WGS) entry which is preliminary data.</text>
</comment>
<evidence type="ECO:0000256" key="1">
    <source>
        <dbReference type="ARBA" id="ARBA00005179"/>
    </source>
</evidence>
<dbReference type="PRINTS" id="PR00420">
    <property type="entry name" value="RNGMNOXGNASE"/>
</dbReference>
<evidence type="ECO:0000259" key="6">
    <source>
        <dbReference type="Pfam" id="PF01494"/>
    </source>
</evidence>
<accession>A0AAW0Q569</accession>